<feature type="region of interest" description="Disordered" evidence="8">
    <location>
        <begin position="1"/>
        <end position="65"/>
    </location>
</feature>
<feature type="compositionally biased region" description="Basic and acidic residues" evidence="8">
    <location>
        <begin position="202"/>
        <end position="211"/>
    </location>
</feature>
<evidence type="ECO:0000256" key="7">
    <source>
        <dbReference type="SAM" id="Coils"/>
    </source>
</evidence>
<dbReference type="AlphaFoldDB" id="A0AAU9IQJ7"/>
<comment type="caution">
    <text evidence="9">The sequence shown here is derived from an EMBL/GenBank/DDBJ whole genome shotgun (WGS) entry which is preliminary data.</text>
</comment>
<dbReference type="GO" id="GO:0000462">
    <property type="term" value="P:maturation of SSU-rRNA from tricistronic rRNA transcript (SSU-rRNA, 5.8S rRNA, LSU-rRNA)"/>
    <property type="evidence" value="ECO:0007669"/>
    <property type="project" value="TreeGrafter"/>
</dbReference>
<dbReference type="GO" id="GO:0030686">
    <property type="term" value="C:90S preribosome"/>
    <property type="evidence" value="ECO:0007669"/>
    <property type="project" value="TreeGrafter"/>
</dbReference>
<keyword evidence="4 6" id="KW-0698">rRNA processing</keyword>
<dbReference type="EMBL" id="CAJZBQ010000017">
    <property type="protein sequence ID" value="CAG9317091.1"/>
    <property type="molecule type" value="Genomic_DNA"/>
</dbReference>
<evidence type="ECO:0000313" key="9">
    <source>
        <dbReference type="EMBL" id="CAG9317091.1"/>
    </source>
</evidence>
<feature type="compositionally biased region" description="Basic residues" evidence="8">
    <location>
        <begin position="45"/>
        <end position="54"/>
    </location>
</feature>
<evidence type="ECO:0000256" key="3">
    <source>
        <dbReference type="ARBA" id="ARBA00022517"/>
    </source>
</evidence>
<feature type="compositionally biased region" description="Basic residues" evidence="8">
    <location>
        <begin position="22"/>
        <end position="35"/>
    </location>
</feature>
<feature type="region of interest" description="Disordered" evidence="8">
    <location>
        <begin position="195"/>
        <end position="223"/>
    </location>
</feature>
<feature type="compositionally biased region" description="Basic and acidic residues" evidence="8">
    <location>
        <begin position="55"/>
        <end position="65"/>
    </location>
</feature>
<keyword evidence="3 6" id="KW-0690">Ribosome biogenesis</keyword>
<dbReference type="PANTHER" id="PTHR21738">
    <property type="entry name" value="RIBOSOMAL RNA PROCESSING PROTEIN 36 HOMOLOG"/>
    <property type="match status" value="1"/>
</dbReference>
<evidence type="ECO:0000256" key="5">
    <source>
        <dbReference type="ARBA" id="ARBA00023242"/>
    </source>
</evidence>
<dbReference type="Pfam" id="PF06102">
    <property type="entry name" value="RRP36"/>
    <property type="match status" value="1"/>
</dbReference>
<gene>
    <name evidence="9" type="ORF">BSTOLATCC_MIC17713</name>
</gene>
<keyword evidence="5 6" id="KW-0539">Nucleus</keyword>
<organism evidence="9 10">
    <name type="scientific">Blepharisma stoltei</name>
    <dbReference type="NCBI Taxonomy" id="1481888"/>
    <lineage>
        <taxon>Eukaryota</taxon>
        <taxon>Sar</taxon>
        <taxon>Alveolata</taxon>
        <taxon>Ciliophora</taxon>
        <taxon>Postciliodesmatophora</taxon>
        <taxon>Heterotrichea</taxon>
        <taxon>Heterotrichida</taxon>
        <taxon>Blepharismidae</taxon>
        <taxon>Blepharisma</taxon>
    </lineage>
</organism>
<comment type="similarity">
    <text evidence="2 6">Belongs to the RRP36 family.</text>
</comment>
<dbReference type="Proteomes" id="UP001162131">
    <property type="component" value="Unassembled WGS sequence"/>
</dbReference>
<dbReference type="PANTHER" id="PTHR21738:SF0">
    <property type="entry name" value="RIBOSOMAL RNA PROCESSING PROTEIN 36 HOMOLOG"/>
    <property type="match status" value="1"/>
</dbReference>
<sequence length="223" mass="26666">MDDIPLRKIIEQQKVGKEKPRSHSPPKKFEKHSKHAPKEISSKHPVSRFKKIKFPKPDEDPEHGIFTKKIKKRDPRFDNLSGKFNQGFFEKSYSFIDDYLSQELKELQESLDDPAYAADRGRIKELIIKKKQEIQRAKDEQRYTNVKRKMMKEEREKVKAGKKPYFFKKKIIKMQAMKEKLEELKETGEISKYLKRKRKRETAKETAEVNKAHKKRKTEQFDS</sequence>
<name>A0AAU9IQJ7_9CILI</name>
<evidence type="ECO:0000313" key="10">
    <source>
        <dbReference type="Proteomes" id="UP001162131"/>
    </source>
</evidence>
<reference evidence="9" key="1">
    <citation type="submission" date="2021-09" db="EMBL/GenBank/DDBJ databases">
        <authorList>
            <consortium name="AG Swart"/>
            <person name="Singh M."/>
            <person name="Singh A."/>
            <person name="Seah K."/>
            <person name="Emmerich C."/>
        </authorList>
    </citation>
    <scope>NUCLEOTIDE SEQUENCE</scope>
    <source>
        <strain evidence="9">ATCC30299</strain>
    </source>
</reference>
<comment type="subcellular location">
    <subcellularLocation>
        <location evidence="1 6">Nucleus</location>
        <location evidence="1 6">Nucleolus</location>
    </subcellularLocation>
</comment>
<dbReference type="GO" id="GO:0005730">
    <property type="term" value="C:nucleolus"/>
    <property type="evidence" value="ECO:0007669"/>
    <property type="project" value="UniProtKB-SubCell"/>
</dbReference>
<evidence type="ECO:0000256" key="6">
    <source>
        <dbReference type="RuleBase" id="RU368027"/>
    </source>
</evidence>
<evidence type="ECO:0000256" key="8">
    <source>
        <dbReference type="SAM" id="MobiDB-lite"/>
    </source>
</evidence>
<dbReference type="InterPro" id="IPR009292">
    <property type="entry name" value="RRP36"/>
</dbReference>
<comment type="function">
    <text evidence="6">Component of the 90S pre-ribosome involved in the maturation of rRNAs. Required for early cleavages of the pre-RNAs in the 40S ribosomal subunit maturation pathway.</text>
</comment>
<evidence type="ECO:0000256" key="1">
    <source>
        <dbReference type="ARBA" id="ARBA00004604"/>
    </source>
</evidence>
<keyword evidence="10" id="KW-1185">Reference proteome</keyword>
<evidence type="ECO:0000256" key="2">
    <source>
        <dbReference type="ARBA" id="ARBA00009418"/>
    </source>
</evidence>
<accession>A0AAU9IQJ7</accession>
<proteinExistence type="inferred from homology"/>
<keyword evidence="6" id="KW-0687">Ribonucleoprotein</keyword>
<evidence type="ECO:0000256" key="4">
    <source>
        <dbReference type="ARBA" id="ARBA00022552"/>
    </source>
</evidence>
<feature type="compositionally biased region" description="Basic and acidic residues" evidence="8">
    <location>
        <begin position="1"/>
        <end position="21"/>
    </location>
</feature>
<protein>
    <recommendedName>
        <fullName evidence="6">rRNA biogenesis protein RRP36</fullName>
    </recommendedName>
</protein>
<feature type="coiled-coil region" evidence="7">
    <location>
        <begin position="120"/>
        <end position="187"/>
    </location>
</feature>
<keyword evidence="7" id="KW-0175">Coiled coil</keyword>
<comment type="subunit">
    <text evidence="6">Associates with 90S and pre-40S pre-ribosomal particles.</text>
</comment>